<evidence type="ECO:0000256" key="4">
    <source>
        <dbReference type="ARBA" id="ARBA00022777"/>
    </source>
</evidence>
<evidence type="ECO:0000256" key="2">
    <source>
        <dbReference type="ARBA" id="ARBA00022553"/>
    </source>
</evidence>
<dbReference type="AlphaFoldDB" id="A0A4Y2WA18"/>
<dbReference type="OrthoDB" id="6506126at2759"/>
<keyword evidence="2" id="KW-0597">Phosphoprotein</keyword>
<dbReference type="InterPro" id="IPR051585">
    <property type="entry name" value="STE20_Ser/Thr_Kinases"/>
</dbReference>
<reference evidence="5 6" key="1">
    <citation type="journal article" date="2019" name="Sci. Rep.">
        <title>Orb-weaving spider Araneus ventricosus genome elucidates the spidroin gene catalogue.</title>
        <authorList>
            <person name="Kono N."/>
            <person name="Nakamura H."/>
            <person name="Ohtoshi R."/>
            <person name="Moran D.A.P."/>
            <person name="Shinohara A."/>
            <person name="Yoshida Y."/>
            <person name="Fujiwara M."/>
            <person name="Mori M."/>
            <person name="Tomita M."/>
            <person name="Arakawa K."/>
        </authorList>
    </citation>
    <scope>NUCLEOTIDE SEQUENCE [LARGE SCALE GENOMIC DNA]</scope>
</reference>
<gene>
    <name evidence="5" type="ORF">AVEN_203354_1</name>
</gene>
<keyword evidence="4" id="KW-0418">Kinase</keyword>
<sequence>MRSEMKTRELMFRESLRISYANLSESHEDEREKIRKFQEGEKRRYKAEQQRQELKHKKQLDLCFVQLRIAQRNENLIPLFPAPLSWMVHLQISR</sequence>
<dbReference type="InterPro" id="IPR022165">
    <property type="entry name" value="PKK"/>
</dbReference>
<dbReference type="Pfam" id="PF12474">
    <property type="entry name" value="PKK"/>
    <property type="match status" value="1"/>
</dbReference>
<evidence type="ECO:0000313" key="6">
    <source>
        <dbReference type="Proteomes" id="UP000499080"/>
    </source>
</evidence>
<evidence type="ECO:0000256" key="3">
    <source>
        <dbReference type="ARBA" id="ARBA00022679"/>
    </source>
</evidence>
<dbReference type="Proteomes" id="UP000499080">
    <property type="component" value="Unassembled WGS sequence"/>
</dbReference>
<protein>
    <submittedName>
        <fullName evidence="5">Uncharacterized protein</fullName>
    </submittedName>
</protein>
<dbReference type="EMBL" id="BGPR01056988">
    <property type="protein sequence ID" value="GBO33424.1"/>
    <property type="molecule type" value="Genomic_DNA"/>
</dbReference>
<keyword evidence="1" id="KW-0723">Serine/threonine-protein kinase</keyword>
<accession>A0A4Y2WA18</accession>
<dbReference type="PANTHER" id="PTHR46538:SF3">
    <property type="entry name" value="PROTEIN KINASE DOMAIN-CONTAINING PROTEIN"/>
    <property type="match status" value="1"/>
</dbReference>
<evidence type="ECO:0000313" key="5">
    <source>
        <dbReference type="EMBL" id="GBO33424.1"/>
    </source>
</evidence>
<keyword evidence="6" id="KW-1185">Reference proteome</keyword>
<dbReference type="GO" id="GO:0004674">
    <property type="term" value="F:protein serine/threonine kinase activity"/>
    <property type="evidence" value="ECO:0007669"/>
    <property type="project" value="UniProtKB-KW"/>
</dbReference>
<name>A0A4Y2WA18_ARAVE</name>
<comment type="caution">
    <text evidence="5">The sequence shown here is derived from an EMBL/GenBank/DDBJ whole genome shotgun (WGS) entry which is preliminary data.</text>
</comment>
<dbReference type="PANTHER" id="PTHR46538">
    <property type="entry name" value="PROTEIN KINASE DOMAIN-CONTAINING PROTEIN"/>
    <property type="match status" value="1"/>
</dbReference>
<organism evidence="5 6">
    <name type="scientific">Araneus ventricosus</name>
    <name type="common">Orbweaver spider</name>
    <name type="synonym">Epeira ventricosa</name>
    <dbReference type="NCBI Taxonomy" id="182803"/>
    <lineage>
        <taxon>Eukaryota</taxon>
        <taxon>Metazoa</taxon>
        <taxon>Ecdysozoa</taxon>
        <taxon>Arthropoda</taxon>
        <taxon>Chelicerata</taxon>
        <taxon>Arachnida</taxon>
        <taxon>Araneae</taxon>
        <taxon>Araneomorphae</taxon>
        <taxon>Entelegynae</taxon>
        <taxon>Araneoidea</taxon>
        <taxon>Araneidae</taxon>
        <taxon>Araneus</taxon>
    </lineage>
</organism>
<keyword evidence="3" id="KW-0808">Transferase</keyword>
<evidence type="ECO:0000256" key="1">
    <source>
        <dbReference type="ARBA" id="ARBA00022527"/>
    </source>
</evidence>
<proteinExistence type="predicted"/>